<keyword evidence="1" id="KW-0175">Coiled coil</keyword>
<proteinExistence type="predicted"/>
<evidence type="ECO:0000256" key="1">
    <source>
        <dbReference type="SAM" id="Coils"/>
    </source>
</evidence>
<feature type="coiled-coil region" evidence="1">
    <location>
        <begin position="68"/>
        <end position="100"/>
    </location>
</feature>
<gene>
    <name evidence="2" type="ORF">EDC50_1034</name>
</gene>
<evidence type="ECO:0000313" key="2">
    <source>
        <dbReference type="EMBL" id="RPE81832.1"/>
    </source>
</evidence>
<organism evidence="2 3">
    <name type="scientific">Vulcaniibacterium tengchongense</name>
    <dbReference type="NCBI Taxonomy" id="1273429"/>
    <lineage>
        <taxon>Bacteria</taxon>
        <taxon>Pseudomonadati</taxon>
        <taxon>Pseudomonadota</taxon>
        <taxon>Gammaproteobacteria</taxon>
        <taxon>Lysobacterales</taxon>
        <taxon>Lysobacteraceae</taxon>
        <taxon>Vulcaniibacterium</taxon>
    </lineage>
</organism>
<dbReference type="AlphaFoldDB" id="A0A3N4VFP1"/>
<keyword evidence="3" id="KW-1185">Reference proteome</keyword>
<dbReference type="EMBL" id="RKQN01000001">
    <property type="protein sequence ID" value="RPE81832.1"/>
    <property type="molecule type" value="Genomic_DNA"/>
</dbReference>
<reference evidence="2 3" key="1">
    <citation type="submission" date="2018-11" db="EMBL/GenBank/DDBJ databases">
        <title>Genomic Encyclopedia of Type Strains, Phase IV (KMG-IV): sequencing the most valuable type-strain genomes for metagenomic binning, comparative biology and taxonomic classification.</title>
        <authorList>
            <person name="Goeker M."/>
        </authorList>
    </citation>
    <scope>NUCLEOTIDE SEQUENCE [LARGE SCALE GENOMIC DNA]</scope>
    <source>
        <strain evidence="2 3">DSM 25623</strain>
    </source>
</reference>
<comment type="caution">
    <text evidence="2">The sequence shown here is derived from an EMBL/GenBank/DDBJ whole genome shotgun (WGS) entry which is preliminary data.</text>
</comment>
<dbReference type="Proteomes" id="UP000269708">
    <property type="component" value="Unassembled WGS sequence"/>
</dbReference>
<protein>
    <submittedName>
        <fullName evidence="2">Uncharacterized protein</fullName>
    </submittedName>
</protein>
<evidence type="ECO:0000313" key="3">
    <source>
        <dbReference type="Proteomes" id="UP000269708"/>
    </source>
</evidence>
<name>A0A3N4VFP1_9GAMM</name>
<dbReference type="RefSeq" id="WP_123769352.1">
    <property type="nucleotide sequence ID" value="NZ_RKQN01000001.1"/>
</dbReference>
<accession>A0A3N4VFP1</accession>
<sequence>MPTLSSCARGTRPTPAIPPELLALVNPIPPIGADLTSPCPAELPPVVDRSLLGLARNHLASAALYHDCKDSKARLAAAARERERIEAERIERARQALERERGY</sequence>